<evidence type="ECO:0000256" key="8">
    <source>
        <dbReference type="ARBA" id="ARBA00023136"/>
    </source>
</evidence>
<organism evidence="17 18">
    <name type="scientific">Cottoperca gobio</name>
    <name type="common">Frogmouth</name>
    <name type="synonym">Aphritis gobio</name>
    <dbReference type="NCBI Taxonomy" id="56716"/>
    <lineage>
        <taxon>Eukaryota</taxon>
        <taxon>Metazoa</taxon>
        <taxon>Chordata</taxon>
        <taxon>Craniata</taxon>
        <taxon>Vertebrata</taxon>
        <taxon>Euteleostomi</taxon>
        <taxon>Actinopterygii</taxon>
        <taxon>Neopterygii</taxon>
        <taxon>Teleostei</taxon>
        <taxon>Neoteleostei</taxon>
        <taxon>Acanthomorphata</taxon>
        <taxon>Eupercaria</taxon>
        <taxon>Perciformes</taxon>
        <taxon>Notothenioidei</taxon>
        <taxon>Bovichtidae</taxon>
        <taxon>Cottoperca</taxon>
    </lineage>
</organism>
<dbReference type="GeneID" id="115008431"/>
<feature type="domain" description="Ig-like" evidence="16">
    <location>
        <begin position="14"/>
        <end position="105"/>
    </location>
</feature>
<evidence type="ECO:0000313" key="18">
    <source>
        <dbReference type="RefSeq" id="XP_029287891.1"/>
    </source>
</evidence>
<dbReference type="Gene3D" id="2.60.40.10">
    <property type="entry name" value="Immunoglobulins"/>
    <property type="match status" value="1"/>
</dbReference>
<keyword evidence="2" id="KW-1003">Cell membrane</keyword>
<sequence>MDQKWILVILVFCQKMTSGAGEDKTVKEGQLVEINCALQEKGSLVIWFRLLDTSGMEFIASFSNNGMPKYVTNSFSKTFSESRIQQDVLILRSFNTISDSGVYNCASLKGNELKFGIATRLVMEKVEVAVDKASQATNLNICTTATPCVCNKQGETSPQMFCTPIILGPLAGGCGLLLLLLIITAVYCNQIRTRRCPHHYKRKPRVEAPGKQMMTNRHV</sequence>
<evidence type="ECO:0000256" key="4">
    <source>
        <dbReference type="ARBA" id="ARBA00022729"/>
    </source>
</evidence>
<dbReference type="InterPro" id="IPR013783">
    <property type="entry name" value="Ig-like_fold"/>
</dbReference>
<dbReference type="InterPro" id="IPR007110">
    <property type="entry name" value="Ig-like_dom"/>
</dbReference>
<dbReference type="CDD" id="cd00099">
    <property type="entry name" value="IgV"/>
    <property type="match status" value="1"/>
</dbReference>
<protein>
    <submittedName>
        <fullName evidence="18">T-cell surface glycoprotein CD8 alpha chain</fullName>
    </submittedName>
</protein>
<keyword evidence="17" id="KW-1185">Reference proteome</keyword>
<reference evidence="18" key="1">
    <citation type="submission" date="2025-08" db="UniProtKB">
        <authorList>
            <consortium name="RefSeq"/>
        </authorList>
    </citation>
    <scope>IDENTIFICATION</scope>
</reference>
<evidence type="ECO:0000256" key="14">
    <source>
        <dbReference type="SAM" id="Phobius"/>
    </source>
</evidence>
<evidence type="ECO:0000256" key="5">
    <source>
        <dbReference type="ARBA" id="ARBA00022859"/>
    </source>
</evidence>
<proteinExistence type="predicted"/>
<feature type="transmembrane region" description="Helical" evidence="14">
    <location>
        <begin position="166"/>
        <end position="188"/>
    </location>
</feature>
<keyword evidence="4 15" id="KW-0732">Signal</keyword>
<evidence type="ECO:0000256" key="11">
    <source>
        <dbReference type="ARBA" id="ARBA00023180"/>
    </source>
</evidence>
<dbReference type="PANTHER" id="PTHR10441">
    <property type="entry name" value="CD8 ALPHA CHAIN"/>
    <property type="match status" value="1"/>
</dbReference>
<keyword evidence="12" id="KW-0449">Lipoprotein</keyword>
<evidence type="ECO:0000256" key="7">
    <source>
        <dbReference type="ARBA" id="ARBA00023130"/>
    </source>
</evidence>
<comment type="subcellular location">
    <subcellularLocation>
        <location evidence="1">Cell membrane</location>
        <topology evidence="1">Single-pass type I membrane protein</topology>
    </subcellularLocation>
</comment>
<keyword evidence="11" id="KW-0325">Glycoprotein</keyword>
<keyword evidence="10" id="KW-1015">Disulfide bond</keyword>
<keyword evidence="13" id="KW-0393">Immunoglobulin domain</keyword>
<dbReference type="PROSITE" id="PS50835">
    <property type="entry name" value="IG_LIKE"/>
    <property type="match status" value="1"/>
</dbReference>
<keyword evidence="3 14" id="KW-0812">Transmembrane</keyword>
<gene>
    <name evidence="18" type="primary">cd8a</name>
</gene>
<name>A0A6J2PRD3_COTGO</name>
<dbReference type="CTD" id="925"/>
<dbReference type="GO" id="GO:0002250">
    <property type="term" value="P:adaptive immune response"/>
    <property type="evidence" value="ECO:0007669"/>
    <property type="project" value="UniProtKB-KW"/>
</dbReference>
<evidence type="ECO:0000256" key="12">
    <source>
        <dbReference type="ARBA" id="ARBA00023288"/>
    </source>
</evidence>
<dbReference type="Proteomes" id="UP000504630">
    <property type="component" value="Chromosome 5"/>
</dbReference>
<accession>A0A6J2PRD3</accession>
<evidence type="ECO:0000313" key="17">
    <source>
        <dbReference type="Proteomes" id="UP000504630"/>
    </source>
</evidence>
<evidence type="ECO:0000256" key="3">
    <source>
        <dbReference type="ARBA" id="ARBA00022692"/>
    </source>
</evidence>
<feature type="chain" id="PRO_5027036003" evidence="15">
    <location>
        <begin position="22"/>
        <end position="219"/>
    </location>
</feature>
<keyword evidence="7" id="KW-1064">Adaptive immunity</keyword>
<keyword evidence="6 14" id="KW-1133">Transmembrane helix</keyword>
<dbReference type="RefSeq" id="XP_029287891.1">
    <property type="nucleotide sequence ID" value="XM_029432031.1"/>
</dbReference>
<dbReference type="AlphaFoldDB" id="A0A6J2PRD3"/>
<dbReference type="OrthoDB" id="9906515at2759"/>
<evidence type="ECO:0000256" key="10">
    <source>
        <dbReference type="ARBA" id="ARBA00023157"/>
    </source>
</evidence>
<dbReference type="Pfam" id="PF07686">
    <property type="entry name" value="V-set"/>
    <property type="match status" value="1"/>
</dbReference>
<dbReference type="InParanoid" id="A0A6J2PRD3"/>
<dbReference type="InterPro" id="IPR036179">
    <property type="entry name" value="Ig-like_dom_sf"/>
</dbReference>
<keyword evidence="8 14" id="KW-0472">Membrane</keyword>
<evidence type="ECO:0000259" key="16">
    <source>
        <dbReference type="PROSITE" id="PS50835"/>
    </source>
</evidence>
<dbReference type="FunCoup" id="A0A6J2PRD3">
    <property type="interactions" value="189"/>
</dbReference>
<evidence type="ECO:0000256" key="13">
    <source>
        <dbReference type="ARBA" id="ARBA00023319"/>
    </source>
</evidence>
<dbReference type="PANTHER" id="PTHR10441:SF2">
    <property type="entry name" value="T-CELL SURFACE GLYCOPROTEIN CD8 ALPHA CHAIN"/>
    <property type="match status" value="1"/>
</dbReference>
<evidence type="ECO:0000256" key="6">
    <source>
        <dbReference type="ARBA" id="ARBA00022989"/>
    </source>
</evidence>
<dbReference type="InterPro" id="IPR015468">
    <property type="entry name" value="CD8_asu"/>
</dbReference>
<dbReference type="InterPro" id="IPR013106">
    <property type="entry name" value="Ig_V-set"/>
</dbReference>
<keyword evidence="5" id="KW-0391">Immunity</keyword>
<evidence type="ECO:0000256" key="9">
    <source>
        <dbReference type="ARBA" id="ARBA00023139"/>
    </source>
</evidence>
<feature type="signal peptide" evidence="15">
    <location>
        <begin position="1"/>
        <end position="21"/>
    </location>
</feature>
<evidence type="ECO:0000256" key="15">
    <source>
        <dbReference type="SAM" id="SignalP"/>
    </source>
</evidence>
<dbReference type="GO" id="GO:0005886">
    <property type="term" value="C:plasma membrane"/>
    <property type="evidence" value="ECO:0007669"/>
    <property type="project" value="UniProtKB-SubCell"/>
</dbReference>
<dbReference type="SUPFAM" id="SSF48726">
    <property type="entry name" value="Immunoglobulin"/>
    <property type="match status" value="1"/>
</dbReference>
<evidence type="ECO:0000256" key="1">
    <source>
        <dbReference type="ARBA" id="ARBA00004251"/>
    </source>
</evidence>
<evidence type="ECO:0000256" key="2">
    <source>
        <dbReference type="ARBA" id="ARBA00022475"/>
    </source>
</evidence>
<dbReference type="KEGG" id="cgob:115008431"/>
<keyword evidence="9" id="KW-0564">Palmitate</keyword>